<feature type="domain" description="Transposase IS200-like" evidence="1">
    <location>
        <begin position="9"/>
        <end position="126"/>
    </location>
</feature>
<gene>
    <name evidence="2" type="ORF">A2118_01550</name>
</gene>
<evidence type="ECO:0000313" key="2">
    <source>
        <dbReference type="EMBL" id="OGG40835.1"/>
    </source>
</evidence>
<dbReference type="InterPro" id="IPR036515">
    <property type="entry name" value="Transposase_17_sf"/>
</dbReference>
<dbReference type="SMART" id="SM01321">
    <property type="entry name" value="Y1_Tnp"/>
    <property type="match status" value="1"/>
</dbReference>
<evidence type="ECO:0000259" key="1">
    <source>
        <dbReference type="SMART" id="SM01321"/>
    </source>
</evidence>
<dbReference type="PANTHER" id="PTHR34322">
    <property type="entry name" value="TRANSPOSASE, Y1_TNP DOMAIN-CONTAINING"/>
    <property type="match status" value="1"/>
</dbReference>
<dbReference type="GO" id="GO:0004803">
    <property type="term" value="F:transposase activity"/>
    <property type="evidence" value="ECO:0007669"/>
    <property type="project" value="InterPro"/>
</dbReference>
<dbReference type="Gene3D" id="3.30.70.1290">
    <property type="entry name" value="Transposase IS200-like"/>
    <property type="match status" value="1"/>
</dbReference>
<name>A0A1F6BV59_9BACT</name>
<dbReference type="Proteomes" id="UP000179014">
    <property type="component" value="Unassembled WGS sequence"/>
</dbReference>
<dbReference type="EMBL" id="MFKN01000025">
    <property type="protein sequence ID" value="OGG40835.1"/>
    <property type="molecule type" value="Genomic_DNA"/>
</dbReference>
<dbReference type="STRING" id="1798474.A2118_01550"/>
<reference evidence="2 3" key="1">
    <citation type="journal article" date="2016" name="Nat. Commun.">
        <title>Thousands of microbial genomes shed light on interconnected biogeochemical processes in an aquifer system.</title>
        <authorList>
            <person name="Anantharaman K."/>
            <person name="Brown C.T."/>
            <person name="Hug L.A."/>
            <person name="Sharon I."/>
            <person name="Castelle C.J."/>
            <person name="Probst A.J."/>
            <person name="Thomas B.C."/>
            <person name="Singh A."/>
            <person name="Wilkins M.J."/>
            <person name="Karaoz U."/>
            <person name="Brodie E.L."/>
            <person name="Williams K.H."/>
            <person name="Hubbard S.S."/>
            <person name="Banfield J.F."/>
        </authorList>
    </citation>
    <scope>NUCLEOTIDE SEQUENCE [LARGE SCALE GENOMIC DNA]</scope>
</reference>
<dbReference type="GO" id="GO:0006313">
    <property type="term" value="P:DNA transposition"/>
    <property type="evidence" value="ECO:0007669"/>
    <property type="project" value="InterPro"/>
</dbReference>
<accession>A0A1F6BV59</accession>
<dbReference type="InterPro" id="IPR002686">
    <property type="entry name" value="Transposase_17"/>
</dbReference>
<evidence type="ECO:0000313" key="3">
    <source>
        <dbReference type="Proteomes" id="UP000179014"/>
    </source>
</evidence>
<protein>
    <recommendedName>
        <fullName evidence="1">Transposase IS200-like domain-containing protein</fullName>
    </recommendedName>
</protein>
<sequence>MGRAPRIDLADLIYHVINRANNRHQIFHTPEDYQHFERLLEEAAQRTSMRILAYVLMPNHWHIVLQPKEDEGMATFMQWLTLTHTQQYHAKTQTIGHGHLYQGRYKSFLIEKDSYLLAAIKYVERNPVRAGLSKIVEDWRWGSGYRRLCGTQYEQKLLSESPIDLPENYSSWVNQADKEDELSQLRISVAKGTPFGGMEWTERMVNRFKLVLTTRGRGRPKKGT</sequence>
<dbReference type="Pfam" id="PF01797">
    <property type="entry name" value="Y1_Tnp"/>
    <property type="match status" value="1"/>
</dbReference>
<dbReference type="SUPFAM" id="SSF143422">
    <property type="entry name" value="Transposase IS200-like"/>
    <property type="match status" value="1"/>
</dbReference>
<proteinExistence type="predicted"/>
<organism evidence="2 3">
    <name type="scientific">Candidatus Kaiserbacteria bacterium GWA2_50_9</name>
    <dbReference type="NCBI Taxonomy" id="1798474"/>
    <lineage>
        <taxon>Bacteria</taxon>
        <taxon>Candidatus Kaiseribacteriota</taxon>
    </lineage>
</organism>
<dbReference type="PANTHER" id="PTHR34322:SF2">
    <property type="entry name" value="TRANSPOSASE IS200-LIKE DOMAIN-CONTAINING PROTEIN"/>
    <property type="match status" value="1"/>
</dbReference>
<comment type="caution">
    <text evidence="2">The sequence shown here is derived from an EMBL/GenBank/DDBJ whole genome shotgun (WGS) entry which is preliminary data.</text>
</comment>
<dbReference type="GO" id="GO:0003677">
    <property type="term" value="F:DNA binding"/>
    <property type="evidence" value="ECO:0007669"/>
    <property type="project" value="InterPro"/>
</dbReference>
<dbReference type="AlphaFoldDB" id="A0A1F6BV59"/>